<comment type="caution">
    <text evidence="1">The sequence shown here is derived from an EMBL/GenBank/DDBJ whole genome shotgun (WGS) entry which is preliminary data.</text>
</comment>
<organism evidence="1 2">
    <name type="scientific">Lactuca virosa</name>
    <dbReference type="NCBI Taxonomy" id="75947"/>
    <lineage>
        <taxon>Eukaryota</taxon>
        <taxon>Viridiplantae</taxon>
        <taxon>Streptophyta</taxon>
        <taxon>Embryophyta</taxon>
        <taxon>Tracheophyta</taxon>
        <taxon>Spermatophyta</taxon>
        <taxon>Magnoliopsida</taxon>
        <taxon>eudicotyledons</taxon>
        <taxon>Gunneridae</taxon>
        <taxon>Pentapetalae</taxon>
        <taxon>asterids</taxon>
        <taxon>campanulids</taxon>
        <taxon>Asterales</taxon>
        <taxon>Asteraceae</taxon>
        <taxon>Cichorioideae</taxon>
        <taxon>Cichorieae</taxon>
        <taxon>Lactucinae</taxon>
        <taxon>Lactuca</taxon>
    </lineage>
</organism>
<gene>
    <name evidence="1" type="ORF">LVIROSA_LOCUS7924</name>
</gene>
<accession>A0AAU9LX68</accession>
<proteinExistence type="predicted"/>
<name>A0AAU9LX68_9ASTR</name>
<reference evidence="1 2" key="1">
    <citation type="submission" date="2022-01" db="EMBL/GenBank/DDBJ databases">
        <authorList>
            <person name="Xiong W."/>
            <person name="Schranz E."/>
        </authorList>
    </citation>
    <scope>NUCLEOTIDE SEQUENCE [LARGE SCALE GENOMIC DNA]</scope>
</reference>
<dbReference type="Proteomes" id="UP001157418">
    <property type="component" value="Unassembled WGS sequence"/>
</dbReference>
<dbReference type="AlphaFoldDB" id="A0AAU9LX68"/>
<sequence>MIIEFTKEVPILLNVTNDVHVQTRKFIELVLITFFVPQSRFFVNHVHNLLLPHNRCFFLTIAAAPVVTHTSRTRIRSGVTIEHTYNYFAWAFHRIPGVNEIGEMENRYRVEATKGCDYLMLCMRSHADGGLESEIAIVIEMEDWAKRI</sequence>
<dbReference type="EMBL" id="CAKMRJ010001079">
    <property type="protein sequence ID" value="CAH1420458.1"/>
    <property type="molecule type" value="Genomic_DNA"/>
</dbReference>
<protein>
    <submittedName>
        <fullName evidence="1">Uncharacterized protein</fullName>
    </submittedName>
</protein>
<evidence type="ECO:0000313" key="2">
    <source>
        <dbReference type="Proteomes" id="UP001157418"/>
    </source>
</evidence>
<keyword evidence="2" id="KW-1185">Reference proteome</keyword>
<evidence type="ECO:0000313" key="1">
    <source>
        <dbReference type="EMBL" id="CAH1420458.1"/>
    </source>
</evidence>